<keyword evidence="3" id="KW-1185">Reference proteome</keyword>
<reference evidence="2 3" key="1">
    <citation type="submission" date="2020-08" db="EMBL/GenBank/DDBJ databases">
        <title>Genome sequence of Hymenobacter qilianensis JCM 19763T.</title>
        <authorList>
            <person name="Hyun D.-W."/>
            <person name="Bae J.-W."/>
        </authorList>
    </citation>
    <scope>NUCLEOTIDE SEQUENCE [LARGE SCALE GENOMIC DNA]</scope>
    <source>
        <strain evidence="2 3">JCM 19763</strain>
    </source>
</reference>
<feature type="transmembrane region" description="Helical" evidence="1">
    <location>
        <begin position="135"/>
        <end position="155"/>
    </location>
</feature>
<keyword evidence="1" id="KW-0812">Transmembrane</keyword>
<dbReference type="RefSeq" id="WP_187733305.1">
    <property type="nucleotide sequence ID" value="NZ_CP060784.1"/>
</dbReference>
<keyword evidence="1" id="KW-1133">Transmembrane helix</keyword>
<sequence>MYYSIFMLDVVLRVLAFGAGAALVVYTVMGAIRSFVLPRNDLVIINKWMYWVIRKLFTALTSLFKTFAARDRIMAMYAPVSLVALEIVWLVLVALGYTAIYWAIGEGSLIDCFKFSNSSLLTIGSEKADSLAGDILSYSEATLGLLLITLLISYLPTIYQAYSRRELVVARLERRAGTPVSALGLLVWLQRTSLLADEGPQWEQWEEWCMELEETHTSLPVLAYFRSPQPGRSWVTALGTILDTAALRISTVDKPRDARIELCFKAGCIALTRIARFFQERTRSKPAPYLGPTDPMQNPSHEEFLRAYELLSETDVPVVADKEAAWNKYHLLRSRYTHAVEYLAKLTMAPAIKPVAPHKEDVKEANQ</sequence>
<dbReference type="KEGG" id="hqi:H9L05_05270"/>
<protein>
    <recommendedName>
        <fullName evidence="4">Two pore domain potassium channel family protein</fullName>
    </recommendedName>
</protein>
<evidence type="ECO:0008006" key="4">
    <source>
        <dbReference type="Google" id="ProtNLM"/>
    </source>
</evidence>
<name>A0A7H0GXR3_9BACT</name>
<dbReference type="AlphaFoldDB" id="A0A7H0GXR3"/>
<feature type="transmembrane region" description="Helical" evidence="1">
    <location>
        <begin position="80"/>
        <end position="104"/>
    </location>
</feature>
<gene>
    <name evidence="2" type="ORF">H9L05_05270</name>
</gene>
<dbReference type="SUPFAM" id="SSF81324">
    <property type="entry name" value="Voltage-gated potassium channels"/>
    <property type="match status" value="1"/>
</dbReference>
<dbReference type="Proteomes" id="UP000516093">
    <property type="component" value="Chromosome"/>
</dbReference>
<dbReference type="EMBL" id="CP060784">
    <property type="protein sequence ID" value="QNP53079.1"/>
    <property type="molecule type" value="Genomic_DNA"/>
</dbReference>
<organism evidence="2 3">
    <name type="scientific">Hymenobacter qilianensis</name>
    <dbReference type="NCBI Taxonomy" id="1385715"/>
    <lineage>
        <taxon>Bacteria</taxon>
        <taxon>Pseudomonadati</taxon>
        <taxon>Bacteroidota</taxon>
        <taxon>Cytophagia</taxon>
        <taxon>Cytophagales</taxon>
        <taxon>Hymenobacteraceae</taxon>
        <taxon>Hymenobacter</taxon>
    </lineage>
</organism>
<evidence type="ECO:0000256" key="1">
    <source>
        <dbReference type="SAM" id="Phobius"/>
    </source>
</evidence>
<evidence type="ECO:0000313" key="3">
    <source>
        <dbReference type="Proteomes" id="UP000516093"/>
    </source>
</evidence>
<proteinExistence type="predicted"/>
<accession>A0A7H0GXR3</accession>
<feature type="transmembrane region" description="Helical" evidence="1">
    <location>
        <begin position="12"/>
        <end position="36"/>
    </location>
</feature>
<keyword evidence="1" id="KW-0472">Membrane</keyword>
<evidence type="ECO:0000313" key="2">
    <source>
        <dbReference type="EMBL" id="QNP53079.1"/>
    </source>
</evidence>